<evidence type="ECO:0000256" key="1">
    <source>
        <dbReference type="SAM" id="MobiDB-lite"/>
    </source>
</evidence>
<comment type="caution">
    <text evidence="2">The sequence shown here is derived from an EMBL/GenBank/DDBJ whole genome shotgun (WGS) entry which is preliminary data.</text>
</comment>
<organism evidence="2 3">
    <name type="scientific">SAR324 cluster bacterium</name>
    <dbReference type="NCBI Taxonomy" id="2024889"/>
    <lineage>
        <taxon>Bacteria</taxon>
        <taxon>Deltaproteobacteria</taxon>
        <taxon>SAR324 cluster</taxon>
    </lineage>
</organism>
<accession>A0A2A4SNY5</accession>
<dbReference type="Proteomes" id="UP000218113">
    <property type="component" value="Unassembled WGS sequence"/>
</dbReference>
<gene>
    <name evidence="2" type="ORF">COB67_13315</name>
</gene>
<sequence>MLKLNVASSGACFSTVILLDQLLKHFLFHPGKTMHEKKFVDNHNTQEKTQHSKQTDDNPVVFKEPGADKPFQLAPLPNKR</sequence>
<reference evidence="3" key="1">
    <citation type="submission" date="2017-08" db="EMBL/GenBank/DDBJ databases">
        <title>A dynamic microbial community with high functional redundancy inhabits the cold, oxic subseafloor aquifer.</title>
        <authorList>
            <person name="Tully B.J."/>
            <person name="Wheat C.G."/>
            <person name="Glazer B.T."/>
            <person name="Huber J.A."/>
        </authorList>
    </citation>
    <scope>NUCLEOTIDE SEQUENCE [LARGE SCALE GENOMIC DNA]</scope>
</reference>
<feature type="region of interest" description="Disordered" evidence="1">
    <location>
        <begin position="38"/>
        <end position="80"/>
    </location>
</feature>
<dbReference type="AlphaFoldDB" id="A0A2A4SNY5"/>
<name>A0A2A4SNY5_9DELT</name>
<proteinExistence type="predicted"/>
<dbReference type="EMBL" id="NVSR01000157">
    <property type="protein sequence ID" value="PCI22625.1"/>
    <property type="molecule type" value="Genomic_DNA"/>
</dbReference>
<protein>
    <submittedName>
        <fullName evidence="2">Uncharacterized protein</fullName>
    </submittedName>
</protein>
<evidence type="ECO:0000313" key="3">
    <source>
        <dbReference type="Proteomes" id="UP000218113"/>
    </source>
</evidence>
<feature type="compositionally biased region" description="Basic and acidic residues" evidence="1">
    <location>
        <begin position="38"/>
        <end position="56"/>
    </location>
</feature>
<evidence type="ECO:0000313" key="2">
    <source>
        <dbReference type="EMBL" id="PCI22625.1"/>
    </source>
</evidence>